<dbReference type="PROSITE" id="PS51620">
    <property type="entry name" value="SAM_TRM61"/>
    <property type="match status" value="1"/>
</dbReference>
<comment type="caution">
    <text evidence="8">The sequence shown here is derived from an EMBL/GenBank/DDBJ whole genome shotgun (WGS) entry which is preliminary data.</text>
</comment>
<dbReference type="Proteomes" id="UP000245753">
    <property type="component" value="Unassembled WGS sequence"/>
</dbReference>
<protein>
    <recommendedName>
        <fullName evidence="5">tRNA (adenine(58)-N(1))-methyltransferase TrmI</fullName>
        <ecNumber evidence="5">2.1.1.220</ecNumber>
    </recommendedName>
</protein>
<dbReference type="Gene3D" id="3.10.330.20">
    <property type="match status" value="1"/>
</dbReference>
<feature type="domain" description="tRNA (adenine(58)-N(1))-methyltransferase catalytic subunit TRM61 C-terminal" evidence="7">
    <location>
        <begin position="91"/>
        <end position="267"/>
    </location>
</feature>
<dbReference type="GO" id="GO:0160107">
    <property type="term" value="F:tRNA (adenine(58)-N1)-methyltransferase activity"/>
    <property type="evidence" value="ECO:0007669"/>
    <property type="project" value="UniProtKB-EC"/>
</dbReference>
<evidence type="ECO:0000313" key="9">
    <source>
        <dbReference type="Proteomes" id="UP000245753"/>
    </source>
</evidence>
<keyword evidence="1 5" id="KW-0489">Methyltransferase</keyword>
<name>A0A2U2MV67_9BIFI</name>
<dbReference type="Pfam" id="PF08704">
    <property type="entry name" value="GCD14"/>
    <property type="match status" value="1"/>
</dbReference>
<dbReference type="InterPro" id="IPR014816">
    <property type="entry name" value="tRNA_MeTrfase_Gcd14"/>
</dbReference>
<evidence type="ECO:0000256" key="4">
    <source>
        <dbReference type="ARBA" id="ARBA00022694"/>
    </source>
</evidence>
<sequence length="354" mass="39462">MVRRGPLGPGEKVQLTDRKGKKITIQLVPGEETQTERGVIRHDEIIGLVEGSVVTTVTGEDVSPSAAEAYRSNPRKPWKGTRRIGGWQYTVLRPRLQDFILSMPRGAQIMYPKDIAQVIEACDIRRGMRVLESGGGSGAMSLHLLDAVGEEGSLTTIEMRPEFARVCEANATVCFGARPEWWNLMTGDFDSVAATFEAGLFDRIFLDMLDPWNRLEQASRVIAPGGVITCYVTTTTQMSRVAESMRETGRWTEPEISETLERGWKAQGLAVRPNHDMIGHTGFLVTARAMAPGVEALHKRPRGTKDTYTDIDDMTPEEQRSRLEELELRDISDRKLRKVLRDLTGQVANIPGTR</sequence>
<feature type="binding site" evidence="6">
    <location>
        <position position="158"/>
    </location>
    <ligand>
        <name>S-adenosyl-L-methionine</name>
        <dbReference type="ChEBI" id="CHEBI:59789"/>
    </ligand>
</feature>
<dbReference type="PANTHER" id="PTHR12133">
    <property type="entry name" value="TRNA (ADENINE(58)-N(1))-METHYLTRANSFERASE"/>
    <property type="match status" value="1"/>
</dbReference>
<comment type="catalytic activity">
    <reaction evidence="5">
        <text>adenosine(58) in tRNA + S-adenosyl-L-methionine = N(1)-methyladenosine(58) in tRNA + S-adenosyl-L-homocysteine + H(+)</text>
        <dbReference type="Rhea" id="RHEA:43152"/>
        <dbReference type="Rhea" id="RHEA-COMP:10365"/>
        <dbReference type="Rhea" id="RHEA-COMP:10366"/>
        <dbReference type="ChEBI" id="CHEBI:15378"/>
        <dbReference type="ChEBI" id="CHEBI:57856"/>
        <dbReference type="ChEBI" id="CHEBI:59789"/>
        <dbReference type="ChEBI" id="CHEBI:74411"/>
        <dbReference type="ChEBI" id="CHEBI:74491"/>
        <dbReference type="EC" id="2.1.1.220"/>
    </reaction>
</comment>
<dbReference type="AlphaFoldDB" id="A0A2U2MV67"/>
<dbReference type="EMBL" id="QFFN01000001">
    <property type="protein sequence ID" value="PWG60716.1"/>
    <property type="molecule type" value="Genomic_DNA"/>
</dbReference>
<dbReference type="PANTHER" id="PTHR12133:SF1">
    <property type="entry name" value="TRNA (ADENINE(58)-N(1))-METHYLTRANSFERASE, MITOCHONDRIAL"/>
    <property type="match status" value="1"/>
</dbReference>
<dbReference type="RefSeq" id="WP_109136312.1">
    <property type="nucleotide sequence ID" value="NZ_QFFN01000001.1"/>
</dbReference>
<evidence type="ECO:0000313" key="8">
    <source>
        <dbReference type="EMBL" id="PWG60716.1"/>
    </source>
</evidence>
<evidence type="ECO:0000256" key="3">
    <source>
        <dbReference type="ARBA" id="ARBA00022691"/>
    </source>
</evidence>
<evidence type="ECO:0000256" key="6">
    <source>
        <dbReference type="PIRSR" id="PIRSR017269-1"/>
    </source>
</evidence>
<dbReference type="GO" id="GO:0030488">
    <property type="term" value="P:tRNA methylation"/>
    <property type="evidence" value="ECO:0007669"/>
    <property type="project" value="InterPro"/>
</dbReference>
<dbReference type="InterPro" id="IPR029063">
    <property type="entry name" value="SAM-dependent_MTases_sf"/>
</dbReference>
<dbReference type="OrthoDB" id="9781391at2"/>
<feature type="binding site" evidence="6">
    <location>
        <position position="207"/>
    </location>
    <ligand>
        <name>S-adenosyl-L-methionine</name>
        <dbReference type="ChEBI" id="CHEBI:59789"/>
    </ligand>
</feature>
<keyword evidence="2 5" id="KW-0808">Transferase</keyword>
<evidence type="ECO:0000256" key="5">
    <source>
        <dbReference type="PIRNR" id="PIRNR017269"/>
    </source>
</evidence>
<dbReference type="Pfam" id="PF14801">
    <property type="entry name" value="TrmI-like_N"/>
    <property type="match status" value="1"/>
</dbReference>
<feature type="binding site" evidence="6">
    <location>
        <position position="188"/>
    </location>
    <ligand>
        <name>S-adenosyl-L-methionine</name>
        <dbReference type="ChEBI" id="CHEBI:59789"/>
    </ligand>
</feature>
<gene>
    <name evidence="8" type="ORF">DF200_00295</name>
</gene>
<evidence type="ECO:0000256" key="2">
    <source>
        <dbReference type="ARBA" id="ARBA00022679"/>
    </source>
</evidence>
<proteinExistence type="inferred from homology"/>
<comment type="similarity">
    <text evidence="5">Belongs to the class I-like SAM-binding methyltransferase superfamily. TRM61 family.</text>
</comment>
<dbReference type="SUPFAM" id="SSF53335">
    <property type="entry name" value="S-adenosyl-L-methionine-dependent methyltransferases"/>
    <property type="match status" value="1"/>
</dbReference>
<dbReference type="CDD" id="cd02440">
    <property type="entry name" value="AdoMet_MTases"/>
    <property type="match status" value="1"/>
</dbReference>
<evidence type="ECO:0000259" key="7">
    <source>
        <dbReference type="Pfam" id="PF08704"/>
    </source>
</evidence>
<evidence type="ECO:0000256" key="1">
    <source>
        <dbReference type="ARBA" id="ARBA00022603"/>
    </source>
</evidence>
<reference evidence="8 9" key="1">
    <citation type="journal article" date="2018" name="Int. J. Syst. Evol. Microbiol.">
        <title>Bifidobacterium catulorum sp. nov., a novel taxon from the faeces of the baby common marmoset (Callithrix jacchus).</title>
        <authorList>
            <person name="Modesto M."/>
            <person name="Michelini S."/>
            <person name="Oki K."/>
            <person name="Biavati B."/>
            <person name="Watanabe K."/>
            <person name="Mattarelli P."/>
        </authorList>
    </citation>
    <scope>NUCLEOTIDE SEQUENCE [LARGE SCALE GENOMIC DNA]</scope>
    <source>
        <strain evidence="8 9">MRM 8.19</strain>
    </source>
</reference>
<accession>A0A2U2MV67</accession>
<dbReference type="GO" id="GO:0031515">
    <property type="term" value="C:tRNA (m1A) methyltransferase complex"/>
    <property type="evidence" value="ECO:0007669"/>
    <property type="project" value="UniProtKB-UniRule"/>
</dbReference>
<dbReference type="InterPro" id="IPR049470">
    <property type="entry name" value="TRM61_C"/>
</dbReference>
<comment type="function">
    <text evidence="5">Catalyzes the S-adenosyl-L-methionine-dependent formation of N(1)-methyladenine at position 58 (m1A58) in tRNA.</text>
</comment>
<dbReference type="Gene3D" id="3.40.50.150">
    <property type="entry name" value="Vaccinia Virus protein VP39"/>
    <property type="match status" value="1"/>
</dbReference>
<dbReference type="PIRSF" id="PIRSF017269">
    <property type="entry name" value="GCD14"/>
    <property type="match status" value="1"/>
</dbReference>
<dbReference type="EC" id="2.1.1.220" evidence="5"/>
<keyword evidence="3 5" id="KW-0949">S-adenosyl-L-methionine</keyword>
<keyword evidence="4 5" id="KW-0819">tRNA processing</keyword>
<comment type="subunit">
    <text evidence="5">Homotetramer composed of a dimer of dimers.</text>
</comment>
<keyword evidence="9" id="KW-1185">Reference proteome</keyword>
<organism evidence="8 9">
    <name type="scientific">Bifidobacterium catulorum</name>
    <dbReference type="NCBI Taxonomy" id="1630173"/>
    <lineage>
        <taxon>Bacteria</taxon>
        <taxon>Bacillati</taxon>
        <taxon>Actinomycetota</taxon>
        <taxon>Actinomycetes</taxon>
        <taxon>Bifidobacteriales</taxon>
        <taxon>Bifidobacteriaceae</taxon>
        <taxon>Bifidobacterium</taxon>
    </lineage>
</organism>